<proteinExistence type="predicted"/>
<dbReference type="SUPFAM" id="SSF56322">
    <property type="entry name" value="ADC synthase"/>
    <property type="match status" value="1"/>
</dbReference>
<dbReference type="InterPro" id="IPR015890">
    <property type="entry name" value="Chorismate_C"/>
</dbReference>
<dbReference type="PRINTS" id="PR00095">
    <property type="entry name" value="ANTSNTHASEI"/>
</dbReference>
<dbReference type="GO" id="GO:0000162">
    <property type="term" value="P:L-tryptophan biosynthetic process"/>
    <property type="evidence" value="ECO:0007669"/>
    <property type="project" value="TreeGrafter"/>
</dbReference>
<dbReference type="InterPro" id="IPR005801">
    <property type="entry name" value="ADC_synthase"/>
</dbReference>
<dbReference type="AlphaFoldDB" id="A0A6B8TXL4"/>
<dbReference type="Gene3D" id="3.60.120.10">
    <property type="entry name" value="Anthranilate synthase"/>
    <property type="match status" value="1"/>
</dbReference>
<dbReference type="PANTHER" id="PTHR11236">
    <property type="entry name" value="AMINOBENZOATE/ANTHRANILATE SYNTHASE"/>
    <property type="match status" value="1"/>
</dbReference>
<gene>
    <name evidence="3" type="ORF">FOB82_02575</name>
</gene>
<protein>
    <submittedName>
        <fullName evidence="3">Aminodeoxychorismate synthase component I</fullName>
    </submittedName>
</protein>
<name>A0A6B8TXL4_9CORY</name>
<dbReference type="Pfam" id="PF00425">
    <property type="entry name" value="Chorismate_bind"/>
    <property type="match status" value="1"/>
</dbReference>
<feature type="region of interest" description="Disordered" evidence="1">
    <location>
        <begin position="117"/>
        <end position="138"/>
    </location>
</feature>
<evidence type="ECO:0000313" key="4">
    <source>
        <dbReference type="Proteomes" id="UP000426857"/>
    </source>
</evidence>
<evidence type="ECO:0000256" key="1">
    <source>
        <dbReference type="SAM" id="MobiDB-lite"/>
    </source>
</evidence>
<dbReference type="Proteomes" id="UP000426857">
    <property type="component" value="Chromosome"/>
</dbReference>
<dbReference type="EMBL" id="CP046322">
    <property type="protein sequence ID" value="QGS33995.1"/>
    <property type="molecule type" value="Genomic_DNA"/>
</dbReference>
<feature type="compositionally biased region" description="Low complexity" evidence="1">
    <location>
        <begin position="122"/>
        <end position="136"/>
    </location>
</feature>
<organism evidence="3 4">
    <name type="scientific">Corynebacterium xerosis</name>
    <dbReference type="NCBI Taxonomy" id="1725"/>
    <lineage>
        <taxon>Bacteria</taxon>
        <taxon>Bacillati</taxon>
        <taxon>Actinomycetota</taxon>
        <taxon>Actinomycetes</taxon>
        <taxon>Mycobacteriales</taxon>
        <taxon>Corynebacteriaceae</taxon>
        <taxon>Corynebacterium</taxon>
    </lineage>
</organism>
<evidence type="ECO:0000259" key="2">
    <source>
        <dbReference type="Pfam" id="PF00425"/>
    </source>
</evidence>
<reference evidence="3 4" key="1">
    <citation type="submission" date="2019-11" db="EMBL/GenBank/DDBJ databases">
        <title>FDA dAtabase for Regulatory Grade micrObial Sequences (FDA-ARGOS): Supporting development and validation of Infectious Disease Dx tests.</title>
        <authorList>
            <person name="Kerrigan L."/>
            <person name="Long C."/>
            <person name="Tallon L."/>
            <person name="Sadzewicz L."/>
            <person name="Vavikolanu K."/>
            <person name="Mehta A."/>
            <person name="Aluvathingal J."/>
            <person name="Nadendla S."/>
            <person name="Yan Y."/>
            <person name="Sichtig H."/>
        </authorList>
    </citation>
    <scope>NUCLEOTIDE SEQUENCE [LARGE SCALE GENOMIC DNA]</scope>
    <source>
        <strain evidence="3 4">FDAARGOS_674</strain>
    </source>
</reference>
<dbReference type="KEGG" id="cxe:FOB82_02575"/>
<sequence length="529" mass="54108">MLVGAGDHQHLVARHALVAGENVGRYAEPGDVPDVAGSVGVRPGDGGEDARHAFQGKPWPGPVRAPATIIDVNPTPAQLVAHLAATGRRPAALVGDWFGHAAVVAVDCAPRPVTGRGGSAFSLDDGPPSPTSTTPDDSAEAWTFGWLPYSGTAFSAETRDVLFYDAAAEDAGPAAGAWSVAPGASPELAVALPALLADAAASALPEDPVIAWDDGDRAAHERGVLDCLDAIRAGDVYQACLSTRFHGTVTPPHVVADAVTAASSSTAADSPAPNPTVYAAAGWWARRVAEHSPVRGAFLAGIDGDGRDIVVASLSPEEFLVRDGDTVRESPIKGTVPLSADPAELAASRKDVAENIMIVDLVRHDLGQVAVTGGVRVTDLLAVRPAPGVWHLVSEVTATLPERLAHADLIDACFPPASVTGTPKIRAAELISEWEPVARGVHCGGVGAAVGGRLELNVAIRTAEFRGPAPLLDDADAADEGAGAPITVDVGVGGGITIDSDPADEWDEILAKAAPLIGPDLLGRRAPLQ</sequence>
<evidence type="ECO:0000313" key="3">
    <source>
        <dbReference type="EMBL" id="QGS33995.1"/>
    </source>
</evidence>
<dbReference type="GO" id="GO:0046820">
    <property type="term" value="F:4-amino-4-deoxychorismate synthase activity"/>
    <property type="evidence" value="ECO:0007669"/>
    <property type="project" value="TreeGrafter"/>
</dbReference>
<accession>A0A6B8TXL4</accession>
<dbReference type="InterPro" id="IPR019999">
    <property type="entry name" value="Anth_synth_I-like"/>
</dbReference>
<dbReference type="PANTHER" id="PTHR11236:SF50">
    <property type="entry name" value="AMINODEOXYCHORISMATE SYNTHASE COMPONENT 1"/>
    <property type="match status" value="1"/>
</dbReference>
<feature type="domain" description="Chorismate-utilising enzyme C-terminal" evidence="2">
    <location>
        <begin position="218"/>
        <end position="512"/>
    </location>
</feature>